<name>A0AAD2CIA9_9STRA</name>
<evidence type="ECO:0000313" key="1">
    <source>
        <dbReference type="EMBL" id="CAJ1935036.1"/>
    </source>
</evidence>
<proteinExistence type="predicted"/>
<organism evidence="1 2">
    <name type="scientific">Cylindrotheca closterium</name>
    <dbReference type="NCBI Taxonomy" id="2856"/>
    <lineage>
        <taxon>Eukaryota</taxon>
        <taxon>Sar</taxon>
        <taxon>Stramenopiles</taxon>
        <taxon>Ochrophyta</taxon>
        <taxon>Bacillariophyta</taxon>
        <taxon>Bacillariophyceae</taxon>
        <taxon>Bacillariophycidae</taxon>
        <taxon>Bacillariales</taxon>
        <taxon>Bacillariaceae</taxon>
        <taxon>Cylindrotheca</taxon>
    </lineage>
</organism>
<dbReference type="AlphaFoldDB" id="A0AAD2CIA9"/>
<gene>
    <name evidence="1" type="ORF">CYCCA115_LOCUS4373</name>
</gene>
<dbReference type="Proteomes" id="UP001295423">
    <property type="component" value="Unassembled WGS sequence"/>
</dbReference>
<keyword evidence="2" id="KW-1185">Reference proteome</keyword>
<reference evidence="1" key="1">
    <citation type="submission" date="2023-08" db="EMBL/GenBank/DDBJ databases">
        <authorList>
            <person name="Audoor S."/>
            <person name="Bilcke G."/>
        </authorList>
    </citation>
    <scope>NUCLEOTIDE SEQUENCE</scope>
</reference>
<evidence type="ECO:0000313" key="2">
    <source>
        <dbReference type="Proteomes" id="UP001295423"/>
    </source>
</evidence>
<accession>A0AAD2CIA9</accession>
<sequence length="286" mass="31400">MFSNNRKKEALAPPLVSAPPGPQPCLPSLFLGISEWWIANFEDVLRSDLVFSTRAMSLHPLMKGRHDQIHILNYLCGKDLIALSKATNGGSLMVSADDLIRNNRLQTEIHPSPEGRFRGVILTDEWFNVDEEYEALASNLLQAAKGMYDRGCNVVFVTTDGVFSAPARISAIFQLGQDHWRLTNYTSCSMVKTGVGMTILQSAFPSKSVYLKSHLVSSPASETLLIENVNPDDYDSDDSVPTPNTSSPVVVHRGTNGGYVCYFGFVNSLDVSWGAIMLKLLNLNAA</sequence>
<protein>
    <submittedName>
        <fullName evidence="1">Uncharacterized protein</fullName>
    </submittedName>
</protein>
<dbReference type="EMBL" id="CAKOGP040000446">
    <property type="protein sequence ID" value="CAJ1935036.1"/>
    <property type="molecule type" value="Genomic_DNA"/>
</dbReference>
<comment type="caution">
    <text evidence="1">The sequence shown here is derived from an EMBL/GenBank/DDBJ whole genome shotgun (WGS) entry which is preliminary data.</text>
</comment>